<reference evidence="3" key="1">
    <citation type="submission" date="2020-04" db="EMBL/GenBank/DDBJ databases">
        <title>Deep metagenomics examines the oral microbiome during advanced dental caries in children, revealing novel taxa and co-occurrences with host molecules.</title>
        <authorList>
            <person name="Baker J.L."/>
            <person name="Morton J.T."/>
            <person name="Dinis M."/>
            <person name="Alvarez R."/>
            <person name="Tran N.C."/>
            <person name="Knight R."/>
            <person name="Edlund A."/>
        </authorList>
    </citation>
    <scope>NUCLEOTIDE SEQUENCE</scope>
    <source>
        <strain evidence="3">JCVI_47_bin.3</strain>
    </source>
</reference>
<name>A0A930LQX0_9MICC</name>
<comment type="caution">
    <text evidence="3">The sequence shown here is derived from an EMBL/GenBank/DDBJ whole genome shotgun (WGS) entry which is preliminary data.</text>
</comment>
<evidence type="ECO:0000313" key="4">
    <source>
        <dbReference type="Proteomes" id="UP000785653"/>
    </source>
</evidence>
<dbReference type="EMBL" id="JABZXS010000093">
    <property type="protein sequence ID" value="MBF1673801.1"/>
    <property type="molecule type" value="Genomic_DNA"/>
</dbReference>
<keyword evidence="1" id="KW-0175">Coiled coil</keyword>
<feature type="coiled-coil region" evidence="1">
    <location>
        <begin position="52"/>
        <end position="79"/>
    </location>
</feature>
<proteinExistence type="predicted"/>
<feature type="region of interest" description="Disordered" evidence="2">
    <location>
        <begin position="1"/>
        <end position="24"/>
    </location>
</feature>
<evidence type="ECO:0000256" key="1">
    <source>
        <dbReference type="SAM" id="Coils"/>
    </source>
</evidence>
<evidence type="ECO:0000256" key="2">
    <source>
        <dbReference type="SAM" id="MobiDB-lite"/>
    </source>
</evidence>
<protein>
    <submittedName>
        <fullName evidence="3">Uncharacterized protein</fullName>
    </submittedName>
</protein>
<sequence>MGENSVARAKKSPRGRAATPEQQENQLISLAVQRAEEMLLDGTAPPSIITHYLKLATSRERLEQERIKAENDMLKAKADALAASARGEEAYKEVLEAFKSYAGGGVGLESDSDLQ</sequence>
<organism evidence="3 4">
    <name type="scientific">Rothia mucilaginosa</name>
    <dbReference type="NCBI Taxonomy" id="43675"/>
    <lineage>
        <taxon>Bacteria</taxon>
        <taxon>Bacillati</taxon>
        <taxon>Actinomycetota</taxon>
        <taxon>Actinomycetes</taxon>
        <taxon>Micrococcales</taxon>
        <taxon>Micrococcaceae</taxon>
        <taxon>Rothia</taxon>
    </lineage>
</organism>
<evidence type="ECO:0000313" key="3">
    <source>
        <dbReference type="EMBL" id="MBF1673801.1"/>
    </source>
</evidence>
<gene>
    <name evidence="3" type="ORF">HXO65_06320</name>
</gene>
<dbReference type="Proteomes" id="UP000785653">
    <property type="component" value="Unassembled WGS sequence"/>
</dbReference>
<dbReference type="AlphaFoldDB" id="A0A930LQX0"/>
<accession>A0A930LQX0</accession>